<feature type="non-terminal residue" evidence="1">
    <location>
        <position position="90"/>
    </location>
</feature>
<dbReference type="Proteomes" id="UP000319771">
    <property type="component" value="Unassembled WGS sequence"/>
</dbReference>
<protein>
    <submittedName>
        <fullName evidence="1">Uncharacterized protein</fullName>
    </submittedName>
</protein>
<gene>
    <name evidence="1" type="ORF">E6K81_16255</name>
</gene>
<organism evidence="1 2">
    <name type="scientific">Eiseniibacteriota bacterium</name>
    <dbReference type="NCBI Taxonomy" id="2212470"/>
    <lineage>
        <taxon>Bacteria</taxon>
        <taxon>Candidatus Eiseniibacteriota</taxon>
    </lineage>
</organism>
<dbReference type="EMBL" id="VBPB01000371">
    <property type="protein sequence ID" value="TMQ68817.1"/>
    <property type="molecule type" value="Genomic_DNA"/>
</dbReference>
<dbReference type="AlphaFoldDB" id="A0A538TYT5"/>
<name>A0A538TYT5_UNCEI</name>
<comment type="caution">
    <text evidence="1">The sequence shown here is derived from an EMBL/GenBank/DDBJ whole genome shotgun (WGS) entry which is preliminary data.</text>
</comment>
<reference evidence="1 2" key="1">
    <citation type="journal article" date="2019" name="Nat. Microbiol.">
        <title>Mediterranean grassland soil C-N compound turnover is dependent on rainfall and depth, and is mediated by genomically divergent microorganisms.</title>
        <authorList>
            <person name="Diamond S."/>
            <person name="Andeer P.F."/>
            <person name="Li Z."/>
            <person name="Crits-Christoph A."/>
            <person name="Burstein D."/>
            <person name="Anantharaman K."/>
            <person name="Lane K.R."/>
            <person name="Thomas B.C."/>
            <person name="Pan C."/>
            <person name="Northen T.R."/>
            <person name="Banfield J.F."/>
        </authorList>
    </citation>
    <scope>NUCLEOTIDE SEQUENCE [LARGE SCALE GENOMIC DNA]</scope>
    <source>
        <strain evidence="1">WS_11</strain>
    </source>
</reference>
<proteinExistence type="predicted"/>
<sequence length="90" mass="9526">MALVVVPELGHEAGRAILGLEHLPPHLAAGDRDHAQEVVRAHVRFAADLGGERVHEQVADQGVEHRLAVVGAAEVHVAVVDLEVAEPEGE</sequence>
<accession>A0A538TYT5</accession>
<evidence type="ECO:0000313" key="2">
    <source>
        <dbReference type="Proteomes" id="UP000319771"/>
    </source>
</evidence>
<evidence type="ECO:0000313" key="1">
    <source>
        <dbReference type="EMBL" id="TMQ68817.1"/>
    </source>
</evidence>